<dbReference type="PANTHER" id="PTHR33911:SF1">
    <property type="entry name" value="RRNA-PROCESSING PROTEIN EFG1"/>
    <property type="match status" value="1"/>
</dbReference>
<name>A0A161HX28_9ASCO</name>
<comment type="similarity">
    <text evidence="2">Belongs to the EFG1 family.</text>
</comment>
<evidence type="ECO:0000256" key="6">
    <source>
        <dbReference type="ARBA" id="ARBA00023054"/>
    </source>
</evidence>
<evidence type="ECO:0000313" key="10">
    <source>
        <dbReference type="EMBL" id="ANB14986.1"/>
    </source>
</evidence>
<reference evidence="10 11" key="1">
    <citation type="submission" date="2016-02" db="EMBL/GenBank/DDBJ databases">
        <title>Complete genome sequence and transcriptome regulation of the pentose utilising yeast Sugiyamaella lignohabitans.</title>
        <authorList>
            <person name="Bellasio M."/>
            <person name="Peymann A."/>
            <person name="Valli M."/>
            <person name="Sipitzky M."/>
            <person name="Graf A."/>
            <person name="Sauer M."/>
            <person name="Marx H."/>
            <person name="Mattanovich D."/>
        </authorList>
    </citation>
    <scope>NUCLEOTIDE SEQUENCE [LARGE SCALE GENOMIC DNA]</scope>
    <source>
        <strain evidence="10 11">CBS 10342</strain>
    </source>
</reference>
<evidence type="ECO:0000256" key="3">
    <source>
        <dbReference type="ARBA" id="ARBA00018689"/>
    </source>
</evidence>
<dbReference type="EMBL" id="CP014503">
    <property type="protein sequence ID" value="ANB14986.1"/>
    <property type="molecule type" value="Genomic_DNA"/>
</dbReference>
<sequence>MAKARKPTEIQTVGASAGTSKIKKKMRDLERLLRKPDLDANKKVETERALSALKGDLETAEANNKQKTLAKKYHMVRFFERKKAIRRLNQAAKKLHEVQTQTDASPEDIRAAQKNFNKREAEYYYVVTFPMNKKYVALFISEEHTELHKQYLSQIKQQIKDKTLPSGLDAGKPLALQYRA</sequence>
<dbReference type="AlphaFoldDB" id="A0A161HX28"/>
<dbReference type="GO" id="GO:0000462">
    <property type="term" value="P:maturation of SSU-rRNA from tricistronic rRNA transcript (SSU-rRNA, 5.8S rRNA, LSU-rRNA)"/>
    <property type="evidence" value="ECO:0007669"/>
    <property type="project" value="TreeGrafter"/>
</dbReference>
<gene>
    <name evidence="10" type="primary">EFG1</name>
    <name evidence="10" type="ORF">AWJ20_2605</name>
</gene>
<dbReference type="KEGG" id="slb:AWJ20_2605"/>
<evidence type="ECO:0000256" key="5">
    <source>
        <dbReference type="ARBA" id="ARBA00022552"/>
    </source>
</evidence>
<feature type="compositionally biased region" description="Polar residues" evidence="9">
    <location>
        <begin position="9"/>
        <end position="19"/>
    </location>
</feature>
<evidence type="ECO:0000256" key="2">
    <source>
        <dbReference type="ARBA" id="ARBA00006916"/>
    </source>
</evidence>
<organism evidence="10 11">
    <name type="scientific">Sugiyamaella lignohabitans</name>
    <dbReference type="NCBI Taxonomy" id="796027"/>
    <lineage>
        <taxon>Eukaryota</taxon>
        <taxon>Fungi</taxon>
        <taxon>Dikarya</taxon>
        <taxon>Ascomycota</taxon>
        <taxon>Saccharomycotina</taxon>
        <taxon>Dipodascomycetes</taxon>
        <taxon>Dipodascales</taxon>
        <taxon>Trichomonascaceae</taxon>
        <taxon>Sugiyamaella</taxon>
    </lineage>
</organism>
<dbReference type="GO" id="GO:0005730">
    <property type="term" value="C:nucleolus"/>
    <property type="evidence" value="ECO:0007669"/>
    <property type="project" value="UniProtKB-SubCell"/>
</dbReference>
<dbReference type="InterPro" id="IPR019310">
    <property type="entry name" value="Efg1"/>
</dbReference>
<keyword evidence="7" id="KW-0539">Nucleus</keyword>
<dbReference type="GO" id="GO:0030688">
    <property type="term" value="C:preribosome, small subunit precursor"/>
    <property type="evidence" value="ECO:0007669"/>
    <property type="project" value="TreeGrafter"/>
</dbReference>
<dbReference type="GeneID" id="30034535"/>
<protein>
    <recommendedName>
        <fullName evidence="3">rRNA-processing protein EFG1</fullName>
    </recommendedName>
    <alternativeName>
        <fullName evidence="4">rRNA-processing protein efg1</fullName>
    </alternativeName>
</protein>
<dbReference type="OrthoDB" id="47732at2759"/>
<evidence type="ECO:0000256" key="8">
    <source>
        <dbReference type="SAM" id="Coils"/>
    </source>
</evidence>
<keyword evidence="6 8" id="KW-0175">Coiled coil</keyword>
<dbReference type="RefSeq" id="XP_018737463.1">
    <property type="nucleotide sequence ID" value="XM_018879558.1"/>
</dbReference>
<accession>A0A161HX28</accession>
<evidence type="ECO:0000313" key="11">
    <source>
        <dbReference type="Proteomes" id="UP000189580"/>
    </source>
</evidence>
<evidence type="ECO:0000256" key="9">
    <source>
        <dbReference type="SAM" id="MobiDB-lite"/>
    </source>
</evidence>
<comment type="subcellular location">
    <subcellularLocation>
        <location evidence="1">Nucleus</location>
        <location evidence="1">Nucleolus</location>
    </subcellularLocation>
</comment>
<dbReference type="PANTHER" id="PTHR33911">
    <property type="entry name" value="RRNA-PROCESSING PROTEIN EFG1"/>
    <property type="match status" value="1"/>
</dbReference>
<evidence type="ECO:0000256" key="1">
    <source>
        <dbReference type="ARBA" id="ARBA00004604"/>
    </source>
</evidence>
<dbReference type="Pfam" id="PF10153">
    <property type="entry name" value="Efg1"/>
    <property type="match status" value="1"/>
</dbReference>
<dbReference type="Proteomes" id="UP000189580">
    <property type="component" value="Chromosome b"/>
</dbReference>
<proteinExistence type="inferred from homology"/>
<keyword evidence="11" id="KW-1185">Reference proteome</keyword>
<feature type="region of interest" description="Disordered" evidence="9">
    <location>
        <begin position="1"/>
        <end position="22"/>
    </location>
</feature>
<feature type="coiled-coil region" evidence="8">
    <location>
        <begin position="43"/>
        <end position="101"/>
    </location>
</feature>
<keyword evidence="5" id="KW-0698">rRNA processing</keyword>
<evidence type="ECO:0000256" key="4">
    <source>
        <dbReference type="ARBA" id="ARBA00019827"/>
    </source>
</evidence>
<dbReference type="InterPro" id="IPR050786">
    <property type="entry name" value="EFG1_rRNA-proc"/>
</dbReference>
<evidence type="ECO:0000256" key="7">
    <source>
        <dbReference type="ARBA" id="ARBA00023242"/>
    </source>
</evidence>